<sequence>VRCCFHAYADSSYAKQVDTAGSVYSTLASERLTNKDKIDEWKMSRSQSGSTMTINTIGNGKDDVSIYNGDENHKVWAGSQDNLDGIYDVYAPTSTLGRPSRPRQIAQPVAVPPPPAKEKKKKSKGQSKSLAGSREDLYHPLMNGKASSVSGTLMKPRHSMPRQMGMQHGPPQPVYIVGPPPGTFQGTLPNPKFFKHHGNTFSHRPRGKMLMPARPIPPPMVPMIIPAPSTLKSKKKQRAPPMEEPIYMPSNRAMSPVAAYQPVTFPHEAYLMQQYATMESQGKQRRSREKSMEKPGKLSKKLAQSMNGLDDPNLLRDDESPFNSGIYRQEHRSRSYGSLANLKFATPIPNGGHDDVDREDLKKEREIMQMVQDLDLSGDELERSEVPRGMEISESFQYLERQGDWLLENTNFSQILPEKAKNPAILFHLIDL</sequence>
<evidence type="ECO:0000256" key="1">
    <source>
        <dbReference type="SAM" id="MobiDB-lite"/>
    </source>
</evidence>
<protein>
    <submittedName>
        <fullName evidence="2">Uncharacterized protein</fullName>
    </submittedName>
</protein>
<feature type="non-terminal residue" evidence="2">
    <location>
        <position position="1"/>
    </location>
</feature>
<gene>
    <name evidence="2" type="ORF">D910_12328</name>
</gene>
<dbReference type="Proteomes" id="UP000030742">
    <property type="component" value="Unassembled WGS sequence"/>
</dbReference>
<dbReference type="STRING" id="77166.U4URC2"/>
<organism evidence="2 3">
    <name type="scientific">Dendroctonus ponderosae</name>
    <name type="common">Mountain pine beetle</name>
    <dbReference type="NCBI Taxonomy" id="77166"/>
    <lineage>
        <taxon>Eukaryota</taxon>
        <taxon>Metazoa</taxon>
        <taxon>Ecdysozoa</taxon>
        <taxon>Arthropoda</taxon>
        <taxon>Hexapoda</taxon>
        <taxon>Insecta</taxon>
        <taxon>Pterygota</taxon>
        <taxon>Neoptera</taxon>
        <taxon>Endopterygota</taxon>
        <taxon>Coleoptera</taxon>
        <taxon>Polyphaga</taxon>
        <taxon>Cucujiformia</taxon>
        <taxon>Curculionidae</taxon>
        <taxon>Scolytinae</taxon>
        <taxon>Dendroctonus</taxon>
    </lineage>
</organism>
<evidence type="ECO:0000313" key="2">
    <source>
        <dbReference type="EMBL" id="ERL95058.1"/>
    </source>
</evidence>
<dbReference type="PANTHER" id="PTHR21219:SF3">
    <property type="entry name" value="FI19613P1"/>
    <property type="match status" value="1"/>
</dbReference>
<dbReference type="AlphaFoldDB" id="U4URC2"/>
<reference evidence="2 3" key="1">
    <citation type="journal article" date="2013" name="Genome Biol.">
        <title>Draft genome of the mountain pine beetle, Dendroctonus ponderosae Hopkins, a major forest pest.</title>
        <authorList>
            <person name="Keeling C.I."/>
            <person name="Yuen M.M."/>
            <person name="Liao N.Y."/>
            <person name="Docking T.R."/>
            <person name="Chan S.K."/>
            <person name="Taylor G.A."/>
            <person name="Palmquist D.L."/>
            <person name="Jackman S.D."/>
            <person name="Nguyen A."/>
            <person name="Li M."/>
            <person name="Henderson H."/>
            <person name="Janes J.K."/>
            <person name="Zhao Y."/>
            <person name="Pandoh P."/>
            <person name="Moore R."/>
            <person name="Sperling F.A."/>
            <person name="Huber D.P."/>
            <person name="Birol I."/>
            <person name="Jones S.J."/>
            <person name="Bohlmann J."/>
        </authorList>
    </citation>
    <scope>NUCLEOTIDE SEQUENCE</scope>
</reference>
<dbReference type="OrthoDB" id="10007483at2759"/>
<feature type="region of interest" description="Disordered" evidence="1">
    <location>
        <begin position="277"/>
        <end position="299"/>
    </location>
</feature>
<accession>U4URC2</accession>
<dbReference type="EMBL" id="KB632404">
    <property type="protein sequence ID" value="ERL95058.1"/>
    <property type="molecule type" value="Genomic_DNA"/>
</dbReference>
<name>U4URC2_DENPD</name>
<dbReference type="PANTHER" id="PTHR21219">
    <property type="entry name" value="FI19613P1"/>
    <property type="match status" value="1"/>
</dbReference>
<feature type="region of interest" description="Disordered" evidence="1">
    <location>
        <begin position="94"/>
        <end position="151"/>
    </location>
</feature>
<evidence type="ECO:0000313" key="3">
    <source>
        <dbReference type="Proteomes" id="UP000030742"/>
    </source>
</evidence>
<proteinExistence type="predicted"/>